<dbReference type="Proteomes" id="UP000290289">
    <property type="component" value="Chromosome 17"/>
</dbReference>
<name>A0A498HCF3_MALDO</name>
<sequence>MSTSCRSPLNSSPSSASLALSESGSQIRSGWNRMESSEFSLEVIDRRGRGKLKGNGKGKGKEKTRPESSEITGVRLPYGSNKKVGDY</sequence>
<protein>
    <submittedName>
        <fullName evidence="2">Uncharacterized protein</fullName>
    </submittedName>
</protein>
<feature type="region of interest" description="Disordered" evidence="1">
    <location>
        <begin position="1"/>
        <end position="32"/>
    </location>
</feature>
<gene>
    <name evidence="2" type="ORF">DVH24_030783</name>
</gene>
<evidence type="ECO:0000256" key="1">
    <source>
        <dbReference type="SAM" id="MobiDB-lite"/>
    </source>
</evidence>
<feature type="compositionally biased region" description="Low complexity" evidence="1">
    <location>
        <begin position="1"/>
        <end position="25"/>
    </location>
</feature>
<keyword evidence="3" id="KW-1185">Reference proteome</keyword>
<organism evidence="2 3">
    <name type="scientific">Malus domestica</name>
    <name type="common">Apple</name>
    <name type="synonym">Pyrus malus</name>
    <dbReference type="NCBI Taxonomy" id="3750"/>
    <lineage>
        <taxon>Eukaryota</taxon>
        <taxon>Viridiplantae</taxon>
        <taxon>Streptophyta</taxon>
        <taxon>Embryophyta</taxon>
        <taxon>Tracheophyta</taxon>
        <taxon>Spermatophyta</taxon>
        <taxon>Magnoliopsida</taxon>
        <taxon>eudicotyledons</taxon>
        <taxon>Gunneridae</taxon>
        <taxon>Pentapetalae</taxon>
        <taxon>rosids</taxon>
        <taxon>fabids</taxon>
        <taxon>Rosales</taxon>
        <taxon>Rosaceae</taxon>
        <taxon>Amygdaloideae</taxon>
        <taxon>Maleae</taxon>
        <taxon>Malus</taxon>
    </lineage>
</organism>
<reference evidence="2 3" key="1">
    <citation type="submission" date="2018-10" db="EMBL/GenBank/DDBJ databases">
        <title>A high-quality apple genome assembly.</title>
        <authorList>
            <person name="Hu J."/>
        </authorList>
    </citation>
    <scope>NUCLEOTIDE SEQUENCE [LARGE SCALE GENOMIC DNA]</scope>
    <source>
        <strain evidence="3">cv. HFTH1</strain>
        <tissue evidence="2">Young leaf</tissue>
    </source>
</reference>
<evidence type="ECO:0000313" key="2">
    <source>
        <dbReference type="EMBL" id="RXH68450.1"/>
    </source>
</evidence>
<proteinExistence type="predicted"/>
<evidence type="ECO:0000313" key="3">
    <source>
        <dbReference type="Proteomes" id="UP000290289"/>
    </source>
</evidence>
<feature type="compositionally biased region" description="Basic and acidic residues" evidence="1">
    <location>
        <begin position="59"/>
        <end position="68"/>
    </location>
</feature>
<dbReference type="EMBL" id="RDQH01000343">
    <property type="protein sequence ID" value="RXH68450.1"/>
    <property type="molecule type" value="Genomic_DNA"/>
</dbReference>
<dbReference type="AlphaFoldDB" id="A0A498HCF3"/>
<feature type="compositionally biased region" description="Basic residues" evidence="1">
    <location>
        <begin position="48"/>
        <end position="58"/>
    </location>
</feature>
<comment type="caution">
    <text evidence="2">The sequence shown here is derived from an EMBL/GenBank/DDBJ whole genome shotgun (WGS) entry which is preliminary data.</text>
</comment>
<feature type="region of interest" description="Disordered" evidence="1">
    <location>
        <begin position="46"/>
        <end position="87"/>
    </location>
</feature>
<accession>A0A498HCF3</accession>